<keyword evidence="4 6" id="KW-1133">Transmembrane helix</keyword>
<proteinExistence type="predicted"/>
<dbReference type="Proteomes" id="UP000477911">
    <property type="component" value="Unassembled WGS sequence"/>
</dbReference>
<dbReference type="InterPro" id="IPR020846">
    <property type="entry name" value="MFS_dom"/>
</dbReference>
<dbReference type="InterPro" id="IPR036259">
    <property type="entry name" value="MFS_trans_sf"/>
</dbReference>
<dbReference type="PANTHER" id="PTHR42718">
    <property type="entry name" value="MAJOR FACILITATOR SUPERFAMILY MULTIDRUG TRANSPORTER MFSC"/>
    <property type="match status" value="1"/>
</dbReference>
<comment type="subcellular location">
    <subcellularLocation>
        <location evidence="1">Membrane</location>
        <topology evidence="1">Multi-pass membrane protein</topology>
    </subcellularLocation>
</comment>
<evidence type="ECO:0000256" key="3">
    <source>
        <dbReference type="ARBA" id="ARBA00022692"/>
    </source>
</evidence>
<dbReference type="Pfam" id="PF07690">
    <property type="entry name" value="MFS_1"/>
    <property type="match status" value="1"/>
</dbReference>
<dbReference type="SUPFAM" id="SSF103473">
    <property type="entry name" value="MFS general substrate transporter"/>
    <property type="match status" value="1"/>
</dbReference>
<feature type="domain" description="Major facilitator superfamily (MFS) profile" evidence="7">
    <location>
        <begin position="26"/>
        <end position="461"/>
    </location>
</feature>
<dbReference type="GO" id="GO:0016020">
    <property type="term" value="C:membrane"/>
    <property type="evidence" value="ECO:0007669"/>
    <property type="project" value="UniProtKB-SubCell"/>
</dbReference>
<keyword evidence="2" id="KW-0813">Transport</keyword>
<name>A0A6L7G0X6_9RHOB</name>
<protein>
    <submittedName>
        <fullName evidence="8">MFS transporter</fullName>
    </submittedName>
</protein>
<feature type="transmembrane region" description="Helical" evidence="6">
    <location>
        <begin position="239"/>
        <end position="260"/>
    </location>
</feature>
<evidence type="ECO:0000256" key="4">
    <source>
        <dbReference type="ARBA" id="ARBA00022989"/>
    </source>
</evidence>
<dbReference type="GO" id="GO:0022857">
    <property type="term" value="F:transmembrane transporter activity"/>
    <property type="evidence" value="ECO:0007669"/>
    <property type="project" value="InterPro"/>
</dbReference>
<dbReference type="PANTHER" id="PTHR42718:SF9">
    <property type="entry name" value="MAJOR FACILITATOR SUPERFAMILY MULTIDRUG TRANSPORTER MFSC"/>
    <property type="match status" value="1"/>
</dbReference>
<feature type="transmembrane region" description="Helical" evidence="6">
    <location>
        <begin position="342"/>
        <end position="362"/>
    </location>
</feature>
<organism evidence="8 9">
    <name type="scientific">Pseudooceanicola albus</name>
    <dbReference type="NCBI Taxonomy" id="2692189"/>
    <lineage>
        <taxon>Bacteria</taxon>
        <taxon>Pseudomonadati</taxon>
        <taxon>Pseudomonadota</taxon>
        <taxon>Alphaproteobacteria</taxon>
        <taxon>Rhodobacterales</taxon>
        <taxon>Paracoccaceae</taxon>
        <taxon>Pseudooceanicola</taxon>
    </lineage>
</organism>
<feature type="transmembrane region" description="Helical" evidence="6">
    <location>
        <begin position="281"/>
        <end position="302"/>
    </location>
</feature>
<evidence type="ECO:0000256" key="5">
    <source>
        <dbReference type="ARBA" id="ARBA00023136"/>
    </source>
</evidence>
<feature type="transmembrane region" description="Helical" evidence="6">
    <location>
        <begin position="180"/>
        <end position="200"/>
    </location>
</feature>
<keyword evidence="3 6" id="KW-0812">Transmembrane</keyword>
<evidence type="ECO:0000256" key="2">
    <source>
        <dbReference type="ARBA" id="ARBA00022448"/>
    </source>
</evidence>
<reference evidence="8 9" key="1">
    <citation type="submission" date="2019-12" db="EMBL/GenBank/DDBJ databases">
        <authorList>
            <person name="Li M."/>
        </authorList>
    </citation>
    <scope>NUCLEOTIDE SEQUENCE [LARGE SCALE GENOMIC DNA]</scope>
    <source>
        <strain evidence="8 9">GBMRC 2024</strain>
    </source>
</reference>
<dbReference type="InterPro" id="IPR011701">
    <property type="entry name" value="MFS"/>
</dbReference>
<dbReference type="Gene3D" id="1.20.1720.10">
    <property type="entry name" value="Multidrug resistance protein D"/>
    <property type="match status" value="1"/>
</dbReference>
<feature type="transmembrane region" description="Helical" evidence="6">
    <location>
        <begin position="117"/>
        <end position="138"/>
    </location>
</feature>
<feature type="transmembrane region" description="Helical" evidence="6">
    <location>
        <begin position="314"/>
        <end position="335"/>
    </location>
</feature>
<feature type="transmembrane region" description="Helical" evidence="6">
    <location>
        <begin position="212"/>
        <end position="233"/>
    </location>
</feature>
<evidence type="ECO:0000313" key="8">
    <source>
        <dbReference type="EMBL" id="MXN16213.1"/>
    </source>
</evidence>
<feature type="transmembrane region" description="Helical" evidence="6">
    <location>
        <begin position="413"/>
        <end position="431"/>
    </location>
</feature>
<feature type="transmembrane region" description="Helical" evidence="6">
    <location>
        <begin position="92"/>
        <end position="111"/>
    </location>
</feature>
<dbReference type="Gene3D" id="1.20.1250.20">
    <property type="entry name" value="MFS general substrate transporter like domains"/>
    <property type="match status" value="1"/>
</dbReference>
<feature type="transmembrane region" description="Helical" evidence="6">
    <location>
        <begin position="56"/>
        <end position="80"/>
    </location>
</feature>
<dbReference type="AlphaFoldDB" id="A0A6L7G0X6"/>
<dbReference type="EMBL" id="WUMU01000001">
    <property type="protein sequence ID" value="MXN16213.1"/>
    <property type="molecule type" value="Genomic_DNA"/>
</dbReference>
<keyword evidence="9" id="KW-1185">Reference proteome</keyword>
<sequence>MSKASAPQRVSAVVEDGLPLPRRTLAFAAVVTTIAMAVLDGAIVNQALPVIAQEQAVSAATVIWAVTAYQLVVVISLLPFAALGERIGFARVYLFGIVLFVVTSALCALSGGITELILARAFQGLAGGALMSINGALMRQIMPRNRLGRGLSGVSMAIGIAAAAGPSLGAGIMAVASWHWLFLINIPIGLLALALGWATLPRLPGTGARFDTAGAALNAVTLGLFITALGTFGHPGSGALALGELLVALVAGVFFLRHMLGQAHPMLPLDLFAGRQFSRSMVCSFCAFFAQFLMLVTLPFYLHDVLGHSEIRTGLLMTPWPVATAIMAPLVGRLADRHSADLLGAIGMAMFGAGFLWVGVLVQAPSDGVVLSAMALSGAGFALFQSPNNRLILSSAPPHRAGGASGMQSTMRLIGQSVGAAGASVLISLSGGVNLEAAGALAGGMALLSGAVSLSRKSGRPSHQAA</sequence>
<dbReference type="CDD" id="cd17321">
    <property type="entry name" value="MFS_MMR_MDR_like"/>
    <property type="match status" value="1"/>
</dbReference>
<evidence type="ECO:0000256" key="6">
    <source>
        <dbReference type="SAM" id="Phobius"/>
    </source>
</evidence>
<dbReference type="RefSeq" id="WP_160890769.1">
    <property type="nucleotide sequence ID" value="NZ_WUMU01000001.1"/>
</dbReference>
<dbReference type="PROSITE" id="PS50850">
    <property type="entry name" value="MFS"/>
    <property type="match status" value="1"/>
</dbReference>
<evidence type="ECO:0000256" key="1">
    <source>
        <dbReference type="ARBA" id="ARBA00004141"/>
    </source>
</evidence>
<accession>A0A6L7G0X6</accession>
<evidence type="ECO:0000313" key="9">
    <source>
        <dbReference type="Proteomes" id="UP000477911"/>
    </source>
</evidence>
<keyword evidence="5 6" id="KW-0472">Membrane</keyword>
<evidence type="ECO:0000259" key="7">
    <source>
        <dbReference type="PROSITE" id="PS50850"/>
    </source>
</evidence>
<feature type="transmembrane region" description="Helical" evidence="6">
    <location>
        <begin position="150"/>
        <end position="174"/>
    </location>
</feature>
<feature type="transmembrane region" description="Helical" evidence="6">
    <location>
        <begin position="25"/>
        <end position="44"/>
    </location>
</feature>
<comment type="caution">
    <text evidence="8">The sequence shown here is derived from an EMBL/GenBank/DDBJ whole genome shotgun (WGS) entry which is preliminary data.</text>
</comment>
<gene>
    <name evidence="8" type="ORF">GR170_00065</name>
</gene>